<dbReference type="SMART" id="SM00052">
    <property type="entry name" value="EAL"/>
    <property type="match status" value="1"/>
</dbReference>
<dbReference type="SUPFAM" id="SSF141868">
    <property type="entry name" value="EAL domain-like"/>
    <property type="match status" value="1"/>
</dbReference>
<dbReference type="InterPro" id="IPR050706">
    <property type="entry name" value="Cyclic-di-GMP_PDE-like"/>
</dbReference>
<protein>
    <submittedName>
        <fullName evidence="2">Diguanylate phosphodiesterase</fullName>
    </submittedName>
</protein>
<dbReference type="InterPro" id="IPR001633">
    <property type="entry name" value="EAL_dom"/>
</dbReference>
<dbReference type="EMBL" id="AMRM01000017">
    <property type="protein sequence ID" value="EKF18030.1"/>
    <property type="molecule type" value="Genomic_DNA"/>
</dbReference>
<dbReference type="CDD" id="cd01948">
    <property type="entry name" value="EAL"/>
    <property type="match status" value="1"/>
</dbReference>
<dbReference type="Gene3D" id="3.20.20.450">
    <property type="entry name" value="EAL domain"/>
    <property type="match status" value="1"/>
</dbReference>
<accession>K2MAN7</accession>
<dbReference type="InterPro" id="IPR035919">
    <property type="entry name" value="EAL_sf"/>
</dbReference>
<evidence type="ECO:0000313" key="2">
    <source>
        <dbReference type="EMBL" id="EKF18030.1"/>
    </source>
</evidence>
<evidence type="ECO:0000313" key="3">
    <source>
        <dbReference type="Proteomes" id="UP000006786"/>
    </source>
</evidence>
<dbReference type="RefSeq" id="WP_008597892.1">
    <property type="nucleotide sequence ID" value="NZ_AMRM01000017.1"/>
</dbReference>
<feature type="domain" description="EAL" evidence="1">
    <location>
        <begin position="14"/>
        <end position="269"/>
    </location>
</feature>
<dbReference type="AlphaFoldDB" id="K2MAN7"/>
<proteinExistence type="predicted"/>
<dbReference type="STRING" id="391937.NA2_15152"/>
<dbReference type="Proteomes" id="UP000006786">
    <property type="component" value="Unassembled WGS sequence"/>
</dbReference>
<dbReference type="OrthoDB" id="1673646at2"/>
<dbReference type="PANTHER" id="PTHR33121">
    <property type="entry name" value="CYCLIC DI-GMP PHOSPHODIESTERASE PDEF"/>
    <property type="match status" value="1"/>
</dbReference>
<organism evidence="2 3">
    <name type="scientific">Nitratireductor pacificus pht-3B</name>
    <dbReference type="NCBI Taxonomy" id="391937"/>
    <lineage>
        <taxon>Bacteria</taxon>
        <taxon>Pseudomonadati</taxon>
        <taxon>Pseudomonadota</taxon>
        <taxon>Alphaproteobacteria</taxon>
        <taxon>Hyphomicrobiales</taxon>
        <taxon>Phyllobacteriaceae</taxon>
        <taxon>Nitratireductor</taxon>
    </lineage>
</organism>
<sequence>MAAFKVPGLPEGSIIVDEIGLETGLLGPYRLRTMYQPIFRLSGNMLIPVGVEGFVQPWLDQEAMAPDAFLAGLAVERQGPAKSLCRALHIGNFHHVGMDDLQLHLNCDVGARGDREDAIAQMRFMAGLIVDADLMPDHVFCGFIARDVRDEDVPQRLLEALRDAGLMLAIDDFGPGHSVLDRIQRIGPDVVKVDGGWFRRIAGIDAATRLLAKLIGGLQRERVQVLIKGIETAEHLNVARTVGADLVQGFLLGRPVRAGIAIDPEPIDIARFFRDPGEVIVPLRERGGRGE</sequence>
<name>K2MAN7_9HYPH</name>
<evidence type="ECO:0000259" key="1">
    <source>
        <dbReference type="PROSITE" id="PS50883"/>
    </source>
</evidence>
<dbReference type="PATRIC" id="fig|391937.3.peg.3115"/>
<dbReference type="PANTHER" id="PTHR33121:SF70">
    <property type="entry name" value="SIGNALING PROTEIN YKOW"/>
    <property type="match status" value="1"/>
</dbReference>
<comment type="caution">
    <text evidence="2">The sequence shown here is derived from an EMBL/GenBank/DDBJ whole genome shotgun (WGS) entry which is preliminary data.</text>
</comment>
<dbReference type="GO" id="GO:0071111">
    <property type="term" value="F:cyclic-guanylate-specific phosphodiesterase activity"/>
    <property type="evidence" value="ECO:0007669"/>
    <property type="project" value="InterPro"/>
</dbReference>
<gene>
    <name evidence="2" type="ORF">NA2_15152</name>
</gene>
<dbReference type="Pfam" id="PF00563">
    <property type="entry name" value="EAL"/>
    <property type="match status" value="1"/>
</dbReference>
<reference evidence="2 3" key="1">
    <citation type="journal article" date="2012" name="J. Bacteriol.">
        <title>Genome Sequence of Nitratireductor pacificus Type Strain pht-3B.</title>
        <authorList>
            <person name="Lai Q."/>
            <person name="Li G."/>
            <person name="Shao Z."/>
        </authorList>
    </citation>
    <scope>NUCLEOTIDE SEQUENCE [LARGE SCALE GENOMIC DNA]</scope>
    <source>
        <strain evidence="3">pht-3B</strain>
    </source>
</reference>
<keyword evidence="3" id="KW-1185">Reference proteome</keyword>
<dbReference type="eggNOG" id="COG2200">
    <property type="taxonomic scope" value="Bacteria"/>
</dbReference>
<dbReference type="PROSITE" id="PS50883">
    <property type="entry name" value="EAL"/>
    <property type="match status" value="1"/>
</dbReference>